<dbReference type="InterPro" id="IPR013025">
    <property type="entry name" value="Ribosomal_uL23-like"/>
</dbReference>
<comment type="subunit">
    <text evidence="4">Part of the 50S ribosomal subunit. Contacts protein L29, and trigger factor when it is bound to the ribosome.</text>
</comment>
<dbReference type="NCBIfam" id="NF004359">
    <property type="entry name" value="PRK05738.1-3"/>
    <property type="match status" value="1"/>
</dbReference>
<gene>
    <name evidence="4" type="primary">rplW</name>
    <name evidence="5" type="ORF">CKO31_19445</name>
</gene>
<dbReference type="GO" id="GO:0005840">
    <property type="term" value="C:ribosome"/>
    <property type="evidence" value="ECO:0007669"/>
    <property type="project" value="UniProtKB-KW"/>
</dbReference>
<dbReference type="NCBIfam" id="NF004363">
    <property type="entry name" value="PRK05738.2-4"/>
    <property type="match status" value="1"/>
</dbReference>
<evidence type="ECO:0000256" key="2">
    <source>
        <dbReference type="ARBA" id="ARBA00022980"/>
    </source>
</evidence>
<comment type="similarity">
    <text evidence="1 4">Belongs to the universal ribosomal protein uL23 family.</text>
</comment>
<evidence type="ECO:0000256" key="3">
    <source>
        <dbReference type="ARBA" id="ARBA00023274"/>
    </source>
</evidence>
<keyword evidence="6" id="KW-1185">Reference proteome</keyword>
<comment type="function">
    <text evidence="4">One of the early assembly proteins it binds 23S rRNA. One of the proteins that surrounds the polypeptide exit tunnel on the outside of the ribosome. Forms the main docking site for trigger factor binding to the ribosome.</text>
</comment>
<organism evidence="5 6">
    <name type="scientific">Thiohalocapsa halophila</name>
    <dbReference type="NCBI Taxonomy" id="69359"/>
    <lineage>
        <taxon>Bacteria</taxon>
        <taxon>Pseudomonadati</taxon>
        <taxon>Pseudomonadota</taxon>
        <taxon>Gammaproteobacteria</taxon>
        <taxon>Chromatiales</taxon>
        <taxon>Chromatiaceae</taxon>
        <taxon>Thiohalocapsa</taxon>
    </lineage>
</organism>
<keyword evidence="4" id="KW-0699">rRNA-binding</keyword>
<dbReference type="Gene3D" id="3.30.70.330">
    <property type="match status" value="1"/>
</dbReference>
<evidence type="ECO:0000256" key="1">
    <source>
        <dbReference type="ARBA" id="ARBA00006700"/>
    </source>
</evidence>
<accession>A0ABS1CLT2</accession>
<evidence type="ECO:0000256" key="4">
    <source>
        <dbReference type="HAMAP-Rule" id="MF_01369"/>
    </source>
</evidence>
<dbReference type="Proteomes" id="UP000748752">
    <property type="component" value="Unassembled WGS sequence"/>
</dbReference>
<keyword evidence="3 4" id="KW-0687">Ribonucleoprotein</keyword>
<dbReference type="InterPro" id="IPR012677">
    <property type="entry name" value="Nucleotide-bd_a/b_plait_sf"/>
</dbReference>
<dbReference type="RefSeq" id="WP_200240735.1">
    <property type="nucleotide sequence ID" value="NZ_NRRV01000061.1"/>
</dbReference>
<dbReference type="PANTHER" id="PTHR11620">
    <property type="entry name" value="60S RIBOSOMAL PROTEIN L23A"/>
    <property type="match status" value="1"/>
</dbReference>
<name>A0ABS1CLT2_9GAMM</name>
<sequence>MNQERLMKVLLGPVISEKSTLAADSSGQFVFKVATDATKQEIGRAVELLFDVKVDNVRVLNVKGKQKRFGARSGRRPDWRKAYVGLKPGYDIDFGGGA</sequence>
<reference evidence="5 6" key="1">
    <citation type="journal article" date="2020" name="Microorganisms">
        <title>Osmotic Adaptation and Compatible Solute Biosynthesis of Phototrophic Bacteria as Revealed from Genome Analyses.</title>
        <authorList>
            <person name="Imhoff J.F."/>
            <person name="Rahn T."/>
            <person name="Kunzel S."/>
            <person name="Keller A."/>
            <person name="Neulinger S.C."/>
        </authorList>
    </citation>
    <scope>NUCLEOTIDE SEQUENCE [LARGE SCALE GENOMIC DNA]</scope>
    <source>
        <strain evidence="5 6">DSM 6210</strain>
    </source>
</reference>
<dbReference type="InterPro" id="IPR012678">
    <property type="entry name" value="Ribosomal_uL23/eL15/eS24_sf"/>
</dbReference>
<dbReference type="HAMAP" id="MF_01369_B">
    <property type="entry name" value="Ribosomal_uL23_B"/>
    <property type="match status" value="1"/>
</dbReference>
<dbReference type="EMBL" id="NRRV01000061">
    <property type="protein sequence ID" value="MBK1632882.1"/>
    <property type="molecule type" value="Genomic_DNA"/>
</dbReference>
<comment type="caution">
    <text evidence="5">The sequence shown here is derived from an EMBL/GenBank/DDBJ whole genome shotgun (WGS) entry which is preliminary data.</text>
</comment>
<keyword evidence="2 4" id="KW-0689">Ribosomal protein</keyword>
<keyword evidence="4" id="KW-0694">RNA-binding</keyword>
<protein>
    <recommendedName>
        <fullName evidence="4">Large ribosomal subunit protein uL23</fullName>
    </recommendedName>
</protein>
<dbReference type="SUPFAM" id="SSF54189">
    <property type="entry name" value="Ribosomal proteins S24e, L23 and L15e"/>
    <property type="match status" value="1"/>
</dbReference>
<evidence type="ECO:0000313" key="5">
    <source>
        <dbReference type="EMBL" id="MBK1632882.1"/>
    </source>
</evidence>
<proteinExistence type="inferred from homology"/>
<evidence type="ECO:0000313" key="6">
    <source>
        <dbReference type="Proteomes" id="UP000748752"/>
    </source>
</evidence>
<dbReference type="Pfam" id="PF00276">
    <property type="entry name" value="Ribosomal_L23"/>
    <property type="match status" value="1"/>
</dbReference>